<name>A0A3P6CXH9_BRAOL</name>
<organism evidence="1">
    <name type="scientific">Brassica oleracea</name>
    <name type="common">Wild cabbage</name>
    <dbReference type="NCBI Taxonomy" id="3712"/>
    <lineage>
        <taxon>Eukaryota</taxon>
        <taxon>Viridiplantae</taxon>
        <taxon>Streptophyta</taxon>
        <taxon>Embryophyta</taxon>
        <taxon>Tracheophyta</taxon>
        <taxon>Spermatophyta</taxon>
        <taxon>Magnoliopsida</taxon>
        <taxon>eudicotyledons</taxon>
        <taxon>Gunneridae</taxon>
        <taxon>Pentapetalae</taxon>
        <taxon>rosids</taxon>
        <taxon>malvids</taxon>
        <taxon>Brassicales</taxon>
        <taxon>Brassicaceae</taxon>
        <taxon>Brassiceae</taxon>
        <taxon>Brassica</taxon>
    </lineage>
</organism>
<dbReference type="AlphaFoldDB" id="A0A3P6CXH9"/>
<proteinExistence type="predicted"/>
<sequence>MGHSSKFRNINNHPFEIFLLLYFEDCSISYVLPHMSLSEGIRRSRRST</sequence>
<accession>A0A3P6CXH9</accession>
<evidence type="ECO:0000313" key="1">
    <source>
        <dbReference type="EMBL" id="VDD12109.1"/>
    </source>
</evidence>
<gene>
    <name evidence="1" type="ORF">BOLC4T26484H</name>
</gene>
<protein>
    <submittedName>
        <fullName evidence="1">Uncharacterized protein</fullName>
    </submittedName>
</protein>
<dbReference type="EMBL" id="LR031873">
    <property type="protein sequence ID" value="VDD12109.1"/>
    <property type="molecule type" value="Genomic_DNA"/>
</dbReference>
<reference evidence="1" key="1">
    <citation type="submission" date="2018-11" db="EMBL/GenBank/DDBJ databases">
        <authorList>
            <consortium name="Genoscope - CEA"/>
            <person name="William W."/>
        </authorList>
    </citation>
    <scope>NUCLEOTIDE SEQUENCE</scope>
</reference>